<evidence type="ECO:0000256" key="1">
    <source>
        <dbReference type="SAM" id="MobiDB-lite"/>
    </source>
</evidence>
<reference evidence="2" key="1">
    <citation type="submission" date="2021-06" db="EMBL/GenBank/DDBJ databases">
        <title>Parelaphostrongylus tenuis whole genome reference sequence.</title>
        <authorList>
            <person name="Garwood T.J."/>
            <person name="Larsen P.A."/>
            <person name="Fountain-Jones N.M."/>
            <person name="Garbe J.R."/>
            <person name="Macchietto M.G."/>
            <person name="Kania S.A."/>
            <person name="Gerhold R.W."/>
            <person name="Richards J.E."/>
            <person name="Wolf T.M."/>
        </authorList>
    </citation>
    <scope>NUCLEOTIDE SEQUENCE</scope>
    <source>
        <strain evidence="2">MNPRO001-30</strain>
        <tissue evidence="2">Meninges</tissue>
    </source>
</reference>
<dbReference type="EMBL" id="JAHQIW010003201">
    <property type="protein sequence ID" value="KAJ1357612.1"/>
    <property type="molecule type" value="Genomic_DNA"/>
</dbReference>
<evidence type="ECO:0000313" key="3">
    <source>
        <dbReference type="Proteomes" id="UP001196413"/>
    </source>
</evidence>
<dbReference type="AlphaFoldDB" id="A0AAD5QPA4"/>
<feature type="compositionally biased region" description="Polar residues" evidence="1">
    <location>
        <begin position="1"/>
        <end position="12"/>
    </location>
</feature>
<accession>A0AAD5QPA4</accession>
<gene>
    <name evidence="2" type="ORF">KIN20_015793</name>
</gene>
<evidence type="ECO:0000313" key="2">
    <source>
        <dbReference type="EMBL" id="KAJ1357612.1"/>
    </source>
</evidence>
<name>A0AAD5QPA4_PARTN</name>
<sequence>METAATANSSQDSELEGEEPSTSDNTKEVGDWSSSAVTLSPKSFDDSRVGEHNNAFRDCQVPADFFKVVMDFARHLLQKQSVFSVTYQRKIGMRRVTTKSTKAVALVLRECRS</sequence>
<protein>
    <submittedName>
        <fullName evidence="2">Uncharacterized protein</fullName>
    </submittedName>
</protein>
<proteinExistence type="predicted"/>
<feature type="compositionally biased region" description="Polar residues" evidence="1">
    <location>
        <begin position="32"/>
        <end position="41"/>
    </location>
</feature>
<keyword evidence="3" id="KW-1185">Reference proteome</keyword>
<organism evidence="2 3">
    <name type="scientific">Parelaphostrongylus tenuis</name>
    <name type="common">Meningeal worm</name>
    <dbReference type="NCBI Taxonomy" id="148309"/>
    <lineage>
        <taxon>Eukaryota</taxon>
        <taxon>Metazoa</taxon>
        <taxon>Ecdysozoa</taxon>
        <taxon>Nematoda</taxon>
        <taxon>Chromadorea</taxon>
        <taxon>Rhabditida</taxon>
        <taxon>Rhabditina</taxon>
        <taxon>Rhabditomorpha</taxon>
        <taxon>Strongyloidea</taxon>
        <taxon>Metastrongylidae</taxon>
        <taxon>Parelaphostrongylus</taxon>
    </lineage>
</organism>
<dbReference type="Proteomes" id="UP001196413">
    <property type="component" value="Unassembled WGS sequence"/>
</dbReference>
<comment type="caution">
    <text evidence="2">The sequence shown here is derived from an EMBL/GenBank/DDBJ whole genome shotgun (WGS) entry which is preliminary data.</text>
</comment>
<feature type="region of interest" description="Disordered" evidence="1">
    <location>
        <begin position="1"/>
        <end position="47"/>
    </location>
</feature>